<dbReference type="SMART" id="SM00245">
    <property type="entry name" value="TSPc"/>
    <property type="match status" value="1"/>
</dbReference>
<dbReference type="InterPro" id="IPR001478">
    <property type="entry name" value="PDZ"/>
</dbReference>
<evidence type="ECO:0000259" key="7">
    <source>
        <dbReference type="SMART" id="SM00228"/>
    </source>
</evidence>
<keyword evidence="2 5" id="KW-0645">Protease</keyword>
<evidence type="ECO:0000256" key="6">
    <source>
        <dbReference type="SAM" id="Phobius"/>
    </source>
</evidence>
<evidence type="ECO:0000313" key="10">
    <source>
        <dbReference type="Proteomes" id="UP000290567"/>
    </source>
</evidence>
<dbReference type="Pfam" id="PF17820">
    <property type="entry name" value="PDZ_6"/>
    <property type="match status" value="1"/>
</dbReference>
<evidence type="ECO:0000256" key="1">
    <source>
        <dbReference type="ARBA" id="ARBA00009179"/>
    </source>
</evidence>
<dbReference type="InterPro" id="IPR036366">
    <property type="entry name" value="PGBDSf"/>
</dbReference>
<keyword evidence="3 5" id="KW-0378">Hydrolase</keyword>
<dbReference type="NCBIfam" id="TIGR00225">
    <property type="entry name" value="prc"/>
    <property type="match status" value="1"/>
</dbReference>
<feature type="domain" description="Tail specific protease" evidence="8">
    <location>
        <begin position="180"/>
        <end position="373"/>
    </location>
</feature>
<dbReference type="GO" id="GO:0004175">
    <property type="term" value="F:endopeptidase activity"/>
    <property type="evidence" value="ECO:0007669"/>
    <property type="project" value="TreeGrafter"/>
</dbReference>
<dbReference type="PANTHER" id="PTHR32060">
    <property type="entry name" value="TAIL-SPECIFIC PROTEASE"/>
    <property type="match status" value="1"/>
</dbReference>
<comment type="caution">
    <text evidence="9">The sequence shown here is derived from an EMBL/GenBank/DDBJ whole genome shotgun (WGS) entry which is preliminary data.</text>
</comment>
<dbReference type="EMBL" id="BJCC01000006">
    <property type="protein sequence ID" value="GCF92810.1"/>
    <property type="molecule type" value="Genomic_DNA"/>
</dbReference>
<keyword evidence="10" id="KW-1185">Reference proteome</keyword>
<comment type="similarity">
    <text evidence="1 5">Belongs to the peptidase S41A family.</text>
</comment>
<keyword evidence="4 5" id="KW-0720">Serine protease</keyword>
<dbReference type="SUPFAM" id="SSF52096">
    <property type="entry name" value="ClpP/crotonase"/>
    <property type="match status" value="1"/>
</dbReference>
<dbReference type="CDD" id="cd06782">
    <property type="entry name" value="cpPDZ_CPP-like"/>
    <property type="match status" value="1"/>
</dbReference>
<dbReference type="GO" id="GO:0006508">
    <property type="term" value="P:proteolysis"/>
    <property type="evidence" value="ECO:0007669"/>
    <property type="project" value="UniProtKB-KW"/>
</dbReference>
<sequence>MQKKTVSIPVLLIVVVCTIIVTATIVHFVEENQILHTDSVVKVTRSDLDDVQDLYDLITTNYVEKVDKKALIRGALTGMTEALGDRRSKFLSKEEMEKLREDVSSSFEGIGANLQLRNRLPYVEKEPIKNSPADKAGLKMGDVLREVNDTSTAQRSLDEIAQMIRGKKGTEVKLLIDREDEQFTVTIQRDVIANDTVTGTIDPSQPNVGSIQVSHFRETTGLEFRNIIEKLREQGAISFIVDLRQNSGGLFSEAERVASYFLKDGDTIVQFENDKKTIEKHVSAKKVDEGFKIKEPSVFLVDPETASSAELVAAAVKSKDIPVVGITTFGKASVQNVKKIGKSGYIQLTVLRWLTPEGESISRKGVSPTIEANVPEYAKLPPIPANADWRIGDSNEEISNLNRMLQALGHQTEGETYSQQTSNALKVIQTENNLEPTGLVDATTVQRIQEELFKLVKADDTAYKQALEALK</sequence>
<evidence type="ECO:0000256" key="3">
    <source>
        <dbReference type="ARBA" id="ARBA00022801"/>
    </source>
</evidence>
<evidence type="ECO:0000313" key="9">
    <source>
        <dbReference type="EMBL" id="GCF92810.1"/>
    </source>
</evidence>
<dbReference type="InterPro" id="IPR004447">
    <property type="entry name" value="Peptidase_S41A"/>
</dbReference>
<dbReference type="InterPro" id="IPR036365">
    <property type="entry name" value="PGBD-like_sf"/>
</dbReference>
<dbReference type="Gene3D" id="2.30.42.10">
    <property type="match status" value="1"/>
</dbReference>
<dbReference type="AlphaFoldDB" id="A0A4P5P555"/>
<organism evidence="9 10">
    <name type="scientific">Enterococcus florum</name>
    <dbReference type="NCBI Taxonomy" id="2480627"/>
    <lineage>
        <taxon>Bacteria</taxon>
        <taxon>Bacillati</taxon>
        <taxon>Bacillota</taxon>
        <taxon>Bacilli</taxon>
        <taxon>Lactobacillales</taxon>
        <taxon>Enterococcaceae</taxon>
        <taxon>Enterococcus</taxon>
    </lineage>
</organism>
<dbReference type="Pfam" id="PF22694">
    <property type="entry name" value="CtpB_N-like"/>
    <property type="match status" value="1"/>
</dbReference>
<proteinExistence type="inferred from homology"/>
<dbReference type="InterPro" id="IPR041489">
    <property type="entry name" value="PDZ_6"/>
</dbReference>
<keyword evidence="6" id="KW-0812">Transmembrane</keyword>
<dbReference type="GO" id="GO:0008236">
    <property type="term" value="F:serine-type peptidase activity"/>
    <property type="evidence" value="ECO:0007669"/>
    <property type="project" value="UniProtKB-KW"/>
</dbReference>
<dbReference type="Gene3D" id="3.90.226.10">
    <property type="entry name" value="2-enoyl-CoA Hydratase, Chain A, domain 1"/>
    <property type="match status" value="1"/>
</dbReference>
<evidence type="ECO:0000256" key="4">
    <source>
        <dbReference type="ARBA" id="ARBA00022825"/>
    </source>
</evidence>
<dbReference type="GO" id="GO:0007165">
    <property type="term" value="P:signal transduction"/>
    <property type="evidence" value="ECO:0007669"/>
    <property type="project" value="TreeGrafter"/>
</dbReference>
<dbReference type="OrthoDB" id="9812068at2"/>
<name>A0A4P5P555_9ENTE</name>
<evidence type="ECO:0000256" key="5">
    <source>
        <dbReference type="RuleBase" id="RU004404"/>
    </source>
</evidence>
<dbReference type="Gene3D" id="3.30.750.44">
    <property type="match status" value="1"/>
</dbReference>
<keyword evidence="6" id="KW-1133">Transmembrane helix</keyword>
<dbReference type="Gene3D" id="1.10.101.10">
    <property type="entry name" value="PGBD-like superfamily/PGBD"/>
    <property type="match status" value="1"/>
</dbReference>
<dbReference type="InterPro" id="IPR002477">
    <property type="entry name" value="Peptidoglycan-bd-like"/>
</dbReference>
<dbReference type="CDD" id="cd07560">
    <property type="entry name" value="Peptidase_S41_CPP"/>
    <property type="match status" value="1"/>
</dbReference>
<feature type="transmembrane region" description="Helical" evidence="6">
    <location>
        <begin position="7"/>
        <end position="29"/>
    </location>
</feature>
<evidence type="ECO:0000256" key="2">
    <source>
        <dbReference type="ARBA" id="ARBA00022670"/>
    </source>
</evidence>
<dbReference type="InterPro" id="IPR036034">
    <property type="entry name" value="PDZ_sf"/>
</dbReference>
<gene>
    <name evidence="9" type="ORF">NRIC_07010</name>
</gene>
<feature type="domain" description="PDZ" evidence="7">
    <location>
        <begin position="108"/>
        <end position="180"/>
    </location>
</feature>
<dbReference type="Proteomes" id="UP000290567">
    <property type="component" value="Unassembled WGS sequence"/>
</dbReference>
<dbReference type="InterPro" id="IPR055210">
    <property type="entry name" value="CtpA/B_N"/>
</dbReference>
<reference evidence="10" key="1">
    <citation type="submission" date="2019-02" db="EMBL/GenBank/DDBJ databases">
        <title>Draft genome sequence of Enterococcus sp. Gos25-1.</title>
        <authorList>
            <person name="Tanaka N."/>
            <person name="Shiwa Y."/>
            <person name="Fujita N."/>
        </authorList>
    </citation>
    <scope>NUCLEOTIDE SEQUENCE [LARGE SCALE GENOMIC DNA]</scope>
    <source>
        <strain evidence="10">Gos25-1</strain>
    </source>
</reference>
<dbReference type="SUPFAM" id="SSF47090">
    <property type="entry name" value="PGBD-like"/>
    <property type="match status" value="1"/>
</dbReference>
<dbReference type="Pfam" id="PF01471">
    <property type="entry name" value="PG_binding_1"/>
    <property type="match status" value="1"/>
</dbReference>
<evidence type="ECO:0000259" key="8">
    <source>
        <dbReference type="SMART" id="SM00245"/>
    </source>
</evidence>
<dbReference type="SUPFAM" id="SSF50156">
    <property type="entry name" value="PDZ domain-like"/>
    <property type="match status" value="1"/>
</dbReference>
<dbReference type="GO" id="GO:0030288">
    <property type="term" value="C:outer membrane-bounded periplasmic space"/>
    <property type="evidence" value="ECO:0007669"/>
    <property type="project" value="TreeGrafter"/>
</dbReference>
<dbReference type="PANTHER" id="PTHR32060:SF30">
    <property type="entry name" value="CARBOXY-TERMINAL PROCESSING PROTEASE CTPA"/>
    <property type="match status" value="1"/>
</dbReference>
<dbReference type="InterPro" id="IPR029045">
    <property type="entry name" value="ClpP/crotonase-like_dom_sf"/>
</dbReference>
<dbReference type="Pfam" id="PF03572">
    <property type="entry name" value="Peptidase_S41"/>
    <property type="match status" value="1"/>
</dbReference>
<dbReference type="InterPro" id="IPR005151">
    <property type="entry name" value="Tail-specific_protease"/>
</dbReference>
<keyword evidence="6" id="KW-0472">Membrane</keyword>
<protein>
    <submittedName>
        <fullName evidence="9">Peptidase S41</fullName>
    </submittedName>
</protein>
<accession>A0A4P5P555</accession>
<dbReference type="SMART" id="SM00228">
    <property type="entry name" value="PDZ"/>
    <property type="match status" value="1"/>
</dbReference>
<dbReference type="RefSeq" id="WP_146621303.1">
    <property type="nucleotide sequence ID" value="NZ_BJCC01000006.1"/>
</dbReference>